<feature type="repeat" description="ANK" evidence="3">
    <location>
        <begin position="303"/>
        <end position="335"/>
    </location>
</feature>
<evidence type="ECO:0000256" key="1">
    <source>
        <dbReference type="ARBA" id="ARBA00022737"/>
    </source>
</evidence>
<sequence length="401" mass="43101">MSELLDQEIITAAEAGNLEGVATALEAGANPNAMGPNSGALHCAAFNGHEAVVALLLEKGAKLDVKDRQSYYPIHLSVSRGHLAITKKLLAAGATLEVLTAQHGTPLHIAAASNHPDMLPVLIKAGANLEAKDVNELTPLAAAASLGNVAVARLLIEAGADVNTKDAGEDTPLIKALRQLYGARIGHWAYDEQKGDKVIRYEIVKGCFRRYEDYKLNTVNDLGEILPINEQQTYLKEDWGPKEHLRYLEALYTAVLLIESGADVNASNSSQQTPIGMACHIGEAQMIKKLHEKGAVLDIKGYESATPLHRAAGSGRLDGLEALLDLDTSLDMNAVDDFGWTALHYLADIGGPLKMLNLLLEKRIDPKVKSTENRGTEMPLGSIAADIALYWKDDVLANALK</sequence>
<keyword evidence="1" id="KW-0677">Repeat</keyword>
<dbReference type="Gene3D" id="1.25.40.20">
    <property type="entry name" value="Ankyrin repeat-containing domain"/>
    <property type="match status" value="2"/>
</dbReference>
<dbReference type="PANTHER" id="PTHR24126">
    <property type="entry name" value="ANKYRIN REPEAT, PH AND SEC7 DOMAIN CONTAINING PROTEIN SECG-RELATED"/>
    <property type="match status" value="1"/>
</dbReference>
<gene>
    <name evidence="4" type="ORF">HELGO_WM18350</name>
</gene>
<evidence type="ECO:0000256" key="3">
    <source>
        <dbReference type="PROSITE-ProRule" id="PRU00023"/>
    </source>
</evidence>
<organism evidence="4">
    <name type="scientific">uncultured Aureispira sp</name>
    <dbReference type="NCBI Taxonomy" id="1331704"/>
    <lineage>
        <taxon>Bacteria</taxon>
        <taxon>Pseudomonadati</taxon>
        <taxon>Bacteroidota</taxon>
        <taxon>Saprospiria</taxon>
        <taxon>Saprospirales</taxon>
        <taxon>Saprospiraceae</taxon>
        <taxon>Aureispira</taxon>
        <taxon>environmental samples</taxon>
    </lineage>
</organism>
<dbReference type="PANTHER" id="PTHR24126:SF14">
    <property type="entry name" value="ANK_REP_REGION DOMAIN-CONTAINING PROTEIN"/>
    <property type="match status" value="1"/>
</dbReference>
<feature type="repeat" description="ANK" evidence="3">
    <location>
        <begin position="102"/>
        <end position="134"/>
    </location>
</feature>
<dbReference type="PROSITE" id="PS50088">
    <property type="entry name" value="ANK_REPEAT"/>
    <property type="match status" value="5"/>
</dbReference>
<dbReference type="AlphaFoldDB" id="A0A6S6TKL3"/>
<dbReference type="Pfam" id="PF12796">
    <property type="entry name" value="Ank_2"/>
    <property type="match status" value="3"/>
</dbReference>
<proteinExistence type="predicted"/>
<keyword evidence="2 3" id="KW-0040">ANK repeat</keyword>
<feature type="repeat" description="ANK" evidence="3">
    <location>
        <begin position="36"/>
        <end position="68"/>
    </location>
</feature>
<dbReference type="InterPro" id="IPR036770">
    <property type="entry name" value="Ankyrin_rpt-contain_sf"/>
</dbReference>
<dbReference type="EMBL" id="CACVAQ010000297">
    <property type="protein sequence ID" value="CAA6821422.1"/>
    <property type="molecule type" value="Genomic_DNA"/>
</dbReference>
<name>A0A6S6TKL3_9BACT</name>
<reference evidence="4" key="1">
    <citation type="submission" date="2020-01" db="EMBL/GenBank/DDBJ databases">
        <authorList>
            <person name="Meier V. D."/>
            <person name="Meier V D."/>
        </authorList>
    </citation>
    <scope>NUCLEOTIDE SEQUENCE</scope>
    <source>
        <strain evidence="4">HLG_WM_MAG_10</strain>
    </source>
</reference>
<dbReference type="SUPFAM" id="SSF48403">
    <property type="entry name" value="Ankyrin repeat"/>
    <property type="match status" value="2"/>
</dbReference>
<dbReference type="InterPro" id="IPR002110">
    <property type="entry name" value="Ankyrin_rpt"/>
</dbReference>
<accession>A0A6S6TKL3</accession>
<dbReference type="SMART" id="SM00248">
    <property type="entry name" value="ANK"/>
    <property type="match status" value="8"/>
</dbReference>
<dbReference type="Pfam" id="PF00023">
    <property type="entry name" value="Ank"/>
    <property type="match status" value="1"/>
</dbReference>
<feature type="repeat" description="ANK" evidence="3">
    <location>
        <begin position="135"/>
        <end position="167"/>
    </location>
</feature>
<evidence type="ECO:0000313" key="4">
    <source>
        <dbReference type="EMBL" id="CAA6821422.1"/>
    </source>
</evidence>
<evidence type="ECO:0000256" key="2">
    <source>
        <dbReference type="ARBA" id="ARBA00023043"/>
    </source>
</evidence>
<dbReference type="PRINTS" id="PR01415">
    <property type="entry name" value="ANKYRIN"/>
</dbReference>
<dbReference type="PROSITE" id="PS50297">
    <property type="entry name" value="ANK_REP_REGION"/>
    <property type="match status" value="4"/>
</dbReference>
<feature type="repeat" description="ANK" evidence="3">
    <location>
        <begin position="69"/>
        <end position="101"/>
    </location>
</feature>
<protein>
    <submittedName>
        <fullName evidence="4">Ankyrin repeat</fullName>
    </submittedName>
</protein>